<evidence type="ECO:0000313" key="2">
    <source>
        <dbReference type="Proteomes" id="UP000324897"/>
    </source>
</evidence>
<comment type="caution">
    <text evidence="1">The sequence shown here is derived from an EMBL/GenBank/DDBJ whole genome shotgun (WGS) entry which is preliminary data.</text>
</comment>
<name>A0A5J9VNI2_9POAL</name>
<gene>
    <name evidence="1" type="ORF">EJB05_10461</name>
</gene>
<evidence type="ECO:0000313" key="1">
    <source>
        <dbReference type="EMBL" id="TVU37161.1"/>
    </source>
</evidence>
<dbReference type="AlphaFoldDB" id="A0A5J9VNI2"/>
<accession>A0A5J9VNI2</accession>
<keyword evidence="2" id="KW-1185">Reference proteome</keyword>
<dbReference type="Gramene" id="TVU37161">
    <property type="protein sequence ID" value="TVU37161"/>
    <property type="gene ID" value="EJB05_10461"/>
</dbReference>
<proteinExistence type="predicted"/>
<reference evidence="1 2" key="1">
    <citation type="journal article" date="2019" name="Sci. Rep.">
        <title>A high-quality genome of Eragrostis curvula grass provides insights into Poaceae evolution and supports new strategies to enhance forage quality.</title>
        <authorList>
            <person name="Carballo J."/>
            <person name="Santos B.A.C.M."/>
            <person name="Zappacosta D."/>
            <person name="Garbus I."/>
            <person name="Selva J.P."/>
            <person name="Gallo C.A."/>
            <person name="Diaz A."/>
            <person name="Albertini E."/>
            <person name="Caccamo M."/>
            <person name="Echenique V."/>
        </authorList>
    </citation>
    <scope>NUCLEOTIDE SEQUENCE [LARGE SCALE GENOMIC DNA]</scope>
    <source>
        <strain evidence="2">cv. Victoria</strain>
        <tissue evidence="1">Leaf</tissue>
    </source>
</reference>
<protein>
    <submittedName>
        <fullName evidence="1">Uncharacterized protein</fullName>
    </submittedName>
</protein>
<feature type="non-terminal residue" evidence="1">
    <location>
        <position position="1"/>
    </location>
</feature>
<dbReference type="Proteomes" id="UP000324897">
    <property type="component" value="Chromosome 4"/>
</dbReference>
<dbReference type="EMBL" id="RWGY01000007">
    <property type="protein sequence ID" value="TVU37161.1"/>
    <property type="molecule type" value="Genomic_DNA"/>
</dbReference>
<organism evidence="1 2">
    <name type="scientific">Eragrostis curvula</name>
    <name type="common">weeping love grass</name>
    <dbReference type="NCBI Taxonomy" id="38414"/>
    <lineage>
        <taxon>Eukaryota</taxon>
        <taxon>Viridiplantae</taxon>
        <taxon>Streptophyta</taxon>
        <taxon>Embryophyta</taxon>
        <taxon>Tracheophyta</taxon>
        <taxon>Spermatophyta</taxon>
        <taxon>Magnoliopsida</taxon>
        <taxon>Liliopsida</taxon>
        <taxon>Poales</taxon>
        <taxon>Poaceae</taxon>
        <taxon>PACMAD clade</taxon>
        <taxon>Chloridoideae</taxon>
        <taxon>Eragrostideae</taxon>
        <taxon>Eragrostidinae</taxon>
        <taxon>Eragrostis</taxon>
    </lineage>
</organism>
<sequence>MDASDFIGSSWMALFGSLGVYRTWIDAHVSESSKDYITGRSTLEDRRMNHKTIHVASNG</sequence>